<evidence type="ECO:0000313" key="2">
    <source>
        <dbReference type="Proteomes" id="UP000608420"/>
    </source>
</evidence>
<name>A0ABQ1WAM7_9BACL</name>
<protein>
    <submittedName>
        <fullName evidence="1">Uncharacterized protein</fullName>
    </submittedName>
</protein>
<comment type="caution">
    <text evidence="1">The sequence shown here is derived from an EMBL/GenBank/DDBJ whole genome shotgun (WGS) entry which is preliminary data.</text>
</comment>
<gene>
    <name evidence="1" type="ORF">GCM10010913_48320</name>
</gene>
<proteinExistence type="predicted"/>
<dbReference type="EMBL" id="BMIW01000074">
    <property type="protein sequence ID" value="GGG20425.1"/>
    <property type="molecule type" value="Genomic_DNA"/>
</dbReference>
<organism evidence="1 2">
    <name type="scientific">Paenibacillus aceti</name>
    <dbReference type="NCBI Taxonomy" id="1820010"/>
    <lineage>
        <taxon>Bacteria</taxon>
        <taxon>Bacillati</taxon>
        <taxon>Bacillota</taxon>
        <taxon>Bacilli</taxon>
        <taxon>Bacillales</taxon>
        <taxon>Paenibacillaceae</taxon>
        <taxon>Paenibacillus</taxon>
    </lineage>
</organism>
<evidence type="ECO:0000313" key="1">
    <source>
        <dbReference type="EMBL" id="GGG20425.1"/>
    </source>
</evidence>
<sequence>MRRIFKNLVEDEEFLTAAIHQVRVFVVENHEGRKRVVDYGGPIRKYTPEFVKVSDTYYNRAIHEFKVQKE</sequence>
<dbReference type="Proteomes" id="UP000608420">
    <property type="component" value="Unassembled WGS sequence"/>
</dbReference>
<dbReference type="RefSeq" id="WP_120464984.1">
    <property type="nucleotide sequence ID" value="NZ_BMIW01000074.1"/>
</dbReference>
<reference evidence="2" key="1">
    <citation type="journal article" date="2019" name="Int. J. Syst. Evol. Microbiol.">
        <title>The Global Catalogue of Microorganisms (GCM) 10K type strain sequencing project: providing services to taxonomists for standard genome sequencing and annotation.</title>
        <authorList>
            <consortium name="The Broad Institute Genomics Platform"/>
            <consortium name="The Broad Institute Genome Sequencing Center for Infectious Disease"/>
            <person name="Wu L."/>
            <person name="Ma J."/>
        </authorList>
    </citation>
    <scope>NUCLEOTIDE SEQUENCE [LARGE SCALE GENOMIC DNA]</scope>
    <source>
        <strain evidence="2">CGMCC 1.15420</strain>
    </source>
</reference>
<keyword evidence="2" id="KW-1185">Reference proteome</keyword>
<accession>A0ABQ1WAM7</accession>